<accession>A0A928ZUA6</accession>
<protein>
    <submittedName>
        <fullName evidence="9">Glycerol-3-phosphate dehydrogenase/oxidase</fullName>
    </submittedName>
</protein>
<proteinExistence type="inferred from homology"/>
<evidence type="ECO:0000256" key="4">
    <source>
        <dbReference type="ARBA" id="ARBA00022827"/>
    </source>
</evidence>
<comment type="cofactor">
    <cofactor evidence="1">
        <name>FAD</name>
        <dbReference type="ChEBI" id="CHEBI:57692"/>
    </cofactor>
</comment>
<dbReference type="Proteomes" id="UP000615026">
    <property type="component" value="Unassembled WGS sequence"/>
</dbReference>
<dbReference type="SUPFAM" id="SSF51905">
    <property type="entry name" value="FAD/NAD(P)-binding domain"/>
    <property type="match status" value="1"/>
</dbReference>
<dbReference type="Pfam" id="PF16901">
    <property type="entry name" value="DAO_C"/>
    <property type="match status" value="1"/>
</dbReference>
<dbReference type="Pfam" id="PF01266">
    <property type="entry name" value="DAO"/>
    <property type="match status" value="1"/>
</dbReference>
<evidence type="ECO:0000256" key="1">
    <source>
        <dbReference type="ARBA" id="ARBA00001974"/>
    </source>
</evidence>
<gene>
    <name evidence="9" type="ORF">IQ260_12990</name>
</gene>
<reference evidence="9" key="1">
    <citation type="submission" date="2020-10" db="EMBL/GenBank/DDBJ databases">
        <authorList>
            <person name="Castelo-Branco R."/>
            <person name="Eusebio N."/>
            <person name="Adriana R."/>
            <person name="Vieira A."/>
            <person name="Brugerolle De Fraissinette N."/>
            <person name="Rezende De Castro R."/>
            <person name="Schneider M.P."/>
            <person name="Vasconcelos V."/>
            <person name="Leao P.N."/>
        </authorList>
    </citation>
    <scope>NUCLEOTIDE SEQUENCE</scope>
    <source>
        <strain evidence="9">LEGE 11479</strain>
    </source>
</reference>
<evidence type="ECO:0000313" key="10">
    <source>
        <dbReference type="Proteomes" id="UP000615026"/>
    </source>
</evidence>
<evidence type="ECO:0000256" key="6">
    <source>
        <dbReference type="SAM" id="MobiDB-lite"/>
    </source>
</evidence>
<dbReference type="PANTHER" id="PTHR11985:SF15">
    <property type="entry name" value="GLYCEROL-3-PHOSPHATE DEHYDROGENASE, MITOCHONDRIAL"/>
    <property type="match status" value="1"/>
</dbReference>
<dbReference type="EMBL" id="JADEXP010000104">
    <property type="protein sequence ID" value="MBE9067574.1"/>
    <property type="molecule type" value="Genomic_DNA"/>
</dbReference>
<evidence type="ECO:0000313" key="9">
    <source>
        <dbReference type="EMBL" id="MBE9067574.1"/>
    </source>
</evidence>
<evidence type="ECO:0000259" key="8">
    <source>
        <dbReference type="Pfam" id="PF16901"/>
    </source>
</evidence>
<evidence type="ECO:0000256" key="3">
    <source>
        <dbReference type="ARBA" id="ARBA00022630"/>
    </source>
</evidence>
<dbReference type="AlphaFoldDB" id="A0A928ZUA6"/>
<dbReference type="InterPro" id="IPR036188">
    <property type="entry name" value="FAD/NAD-bd_sf"/>
</dbReference>
<feature type="region of interest" description="Disordered" evidence="6">
    <location>
        <begin position="399"/>
        <end position="419"/>
    </location>
</feature>
<keyword evidence="4" id="KW-0274">FAD</keyword>
<sequence>MRDYSTVEATTYDLIVIGGGINGVAVARDGALRGLKTILIEKGDFGGGTTSWSSRLVHGGLRYLEYFEFNLVRESLREREILLQTAPHLVKPIQMTIPIYAQGSRSYWEIQAGMVLYDLLSYDKSLPNHRMLGNKKMRQLFRTVEPEGCRGAAQYYDAQVEYAERLCLEIVLSAQAAGADMLSYMTVTQLQRSGNRIESLVCRDSETGEVLVIRGHDETVVINTSGPWVDQICRSGVQGNAPAPVGKTRKIGGTRGSHIIVDKFPGAPDEALYVEALTDGRPFFILPWLGMCLIGTTDIRFDGDLDKVHASNDEIDYLVNETNRVIPSAQLSRELVRFTYAGVRPLPYAEGKKTSSITRSHVLYDHKPETVENMVSLIGGKLTTHRQVGEEMVDAALKKQQKPRSHSATRQAPLPGAIAPTETQTPTAAHRDVAAHLLSLYGTRTPQVLAIVDEFPELIEPIVAGQPDIKAQIVYSVQAELARTYVDICRRRTALAMRGNYGFDALPVLADVLKRYCGWSAERCDRNVMDYYTYMRDNCIPDYQMDQYQPPVATPVA</sequence>
<dbReference type="Gene3D" id="1.10.8.870">
    <property type="entry name" value="Alpha-glycerophosphate oxidase, cap domain"/>
    <property type="match status" value="1"/>
</dbReference>
<dbReference type="InterPro" id="IPR006076">
    <property type="entry name" value="FAD-dep_OxRdtase"/>
</dbReference>
<name>A0A928ZUA6_LEPEC</name>
<dbReference type="InterPro" id="IPR031656">
    <property type="entry name" value="DAO_C"/>
</dbReference>
<evidence type="ECO:0000256" key="2">
    <source>
        <dbReference type="ARBA" id="ARBA00007330"/>
    </source>
</evidence>
<dbReference type="Gene3D" id="3.30.9.10">
    <property type="entry name" value="D-Amino Acid Oxidase, subunit A, domain 2"/>
    <property type="match status" value="1"/>
</dbReference>
<keyword evidence="10" id="KW-1185">Reference proteome</keyword>
<dbReference type="InterPro" id="IPR000447">
    <property type="entry name" value="G3P_DH_FAD-dep"/>
</dbReference>
<keyword evidence="5" id="KW-0560">Oxidoreductase</keyword>
<comment type="similarity">
    <text evidence="2">Belongs to the FAD-dependent glycerol-3-phosphate dehydrogenase family.</text>
</comment>
<dbReference type="RefSeq" id="WP_193993536.1">
    <property type="nucleotide sequence ID" value="NZ_JADEXP010000104.1"/>
</dbReference>
<dbReference type="InterPro" id="IPR038299">
    <property type="entry name" value="DAO_C_sf"/>
</dbReference>
<dbReference type="PRINTS" id="PR01001">
    <property type="entry name" value="FADG3PDH"/>
</dbReference>
<comment type="caution">
    <text evidence="9">The sequence shown here is derived from an EMBL/GenBank/DDBJ whole genome shotgun (WGS) entry which is preliminary data.</text>
</comment>
<dbReference type="GO" id="GO:0046168">
    <property type="term" value="P:glycerol-3-phosphate catabolic process"/>
    <property type="evidence" value="ECO:0007669"/>
    <property type="project" value="TreeGrafter"/>
</dbReference>
<evidence type="ECO:0000259" key="7">
    <source>
        <dbReference type="Pfam" id="PF01266"/>
    </source>
</evidence>
<feature type="domain" description="Alpha-glycerophosphate oxidase C-terminal" evidence="8">
    <location>
        <begin position="407"/>
        <end position="523"/>
    </location>
</feature>
<evidence type="ECO:0000256" key="5">
    <source>
        <dbReference type="ARBA" id="ARBA00023002"/>
    </source>
</evidence>
<dbReference type="Gene3D" id="3.50.50.60">
    <property type="entry name" value="FAD/NAD(P)-binding domain"/>
    <property type="match status" value="1"/>
</dbReference>
<organism evidence="9 10">
    <name type="scientific">Leptolyngbya cf. ectocarpi LEGE 11479</name>
    <dbReference type="NCBI Taxonomy" id="1828722"/>
    <lineage>
        <taxon>Bacteria</taxon>
        <taxon>Bacillati</taxon>
        <taxon>Cyanobacteriota</taxon>
        <taxon>Cyanophyceae</taxon>
        <taxon>Leptolyngbyales</taxon>
        <taxon>Leptolyngbyaceae</taxon>
        <taxon>Leptolyngbya group</taxon>
        <taxon>Leptolyngbya</taxon>
    </lineage>
</organism>
<dbReference type="PANTHER" id="PTHR11985">
    <property type="entry name" value="GLYCEROL-3-PHOSPHATE DEHYDROGENASE"/>
    <property type="match status" value="1"/>
</dbReference>
<feature type="domain" description="FAD dependent oxidoreductase" evidence="7">
    <location>
        <begin position="13"/>
        <end position="347"/>
    </location>
</feature>
<dbReference type="GO" id="GO:0004368">
    <property type="term" value="F:glycerol-3-phosphate dehydrogenase (quinone) activity"/>
    <property type="evidence" value="ECO:0007669"/>
    <property type="project" value="InterPro"/>
</dbReference>
<keyword evidence="3" id="KW-0285">Flavoprotein</keyword>